<dbReference type="PANTHER" id="PTHR11088">
    <property type="entry name" value="TRNA DIMETHYLALLYLTRANSFERASE"/>
    <property type="match status" value="1"/>
</dbReference>
<keyword evidence="5 10" id="KW-0819">tRNA processing</keyword>
<evidence type="ECO:0000256" key="4">
    <source>
        <dbReference type="ARBA" id="ARBA00022679"/>
    </source>
</evidence>
<evidence type="ECO:0000256" key="3">
    <source>
        <dbReference type="ARBA" id="ARBA00005842"/>
    </source>
</evidence>
<organism evidence="14 15">
    <name type="scientific">Deefgea piscis</name>
    <dbReference type="NCBI Taxonomy" id="2739061"/>
    <lineage>
        <taxon>Bacteria</taxon>
        <taxon>Pseudomonadati</taxon>
        <taxon>Pseudomonadota</taxon>
        <taxon>Betaproteobacteria</taxon>
        <taxon>Neisseriales</taxon>
        <taxon>Chitinibacteraceae</taxon>
        <taxon>Deefgea</taxon>
    </lineage>
</organism>
<dbReference type="RefSeq" id="WP_173534427.1">
    <property type="nucleotide sequence ID" value="NZ_CP054143.1"/>
</dbReference>
<reference evidence="14 15" key="1">
    <citation type="submission" date="2020-05" db="EMBL/GenBank/DDBJ databases">
        <title>Complete genome sequence of Deefgea sp. D17.</title>
        <authorList>
            <person name="Bae J.-W."/>
            <person name="Han J.E."/>
        </authorList>
    </citation>
    <scope>NUCLEOTIDE SEQUENCE [LARGE SCALE GENOMIC DNA]</scope>
    <source>
        <strain evidence="14 15">D17</strain>
    </source>
</reference>
<dbReference type="AlphaFoldDB" id="A0A6M8SWF9"/>
<dbReference type="GO" id="GO:0006400">
    <property type="term" value="P:tRNA modification"/>
    <property type="evidence" value="ECO:0007669"/>
    <property type="project" value="TreeGrafter"/>
</dbReference>
<evidence type="ECO:0000256" key="2">
    <source>
        <dbReference type="ARBA" id="ARBA00003213"/>
    </source>
</evidence>
<evidence type="ECO:0000256" key="1">
    <source>
        <dbReference type="ARBA" id="ARBA00001946"/>
    </source>
</evidence>
<comment type="catalytic activity">
    <reaction evidence="9 10 11">
        <text>adenosine(37) in tRNA + dimethylallyl diphosphate = N(6)-dimethylallyladenosine(37) in tRNA + diphosphate</text>
        <dbReference type="Rhea" id="RHEA:26482"/>
        <dbReference type="Rhea" id="RHEA-COMP:10162"/>
        <dbReference type="Rhea" id="RHEA-COMP:10375"/>
        <dbReference type="ChEBI" id="CHEBI:33019"/>
        <dbReference type="ChEBI" id="CHEBI:57623"/>
        <dbReference type="ChEBI" id="CHEBI:74411"/>
        <dbReference type="ChEBI" id="CHEBI:74415"/>
        <dbReference type="EC" id="2.5.1.75"/>
    </reaction>
</comment>
<comment type="caution">
    <text evidence="10">Lacks conserved residue(s) required for the propagation of feature annotation.</text>
</comment>
<comment type="subunit">
    <text evidence="10">Monomer.</text>
</comment>
<dbReference type="Proteomes" id="UP000504844">
    <property type="component" value="Chromosome"/>
</dbReference>
<dbReference type="GO" id="GO:0052381">
    <property type="term" value="F:tRNA dimethylallyltransferase activity"/>
    <property type="evidence" value="ECO:0007669"/>
    <property type="project" value="UniProtKB-UniRule"/>
</dbReference>
<evidence type="ECO:0000256" key="11">
    <source>
        <dbReference type="RuleBase" id="RU003783"/>
    </source>
</evidence>
<feature type="binding site" evidence="10">
    <location>
        <begin position="14"/>
        <end position="19"/>
    </location>
    <ligand>
        <name>substrate</name>
    </ligand>
</feature>
<dbReference type="InterPro" id="IPR018022">
    <property type="entry name" value="IPT"/>
</dbReference>
<evidence type="ECO:0000256" key="5">
    <source>
        <dbReference type="ARBA" id="ARBA00022694"/>
    </source>
</evidence>
<comment type="function">
    <text evidence="2 10 12">Catalyzes the transfer of a dimethylallyl group onto the adenine at position 37 in tRNAs that read codons beginning with uridine, leading to the formation of N6-(dimethylallyl)adenosine (i(6)A).</text>
</comment>
<feature type="region of interest" description="Interaction with substrate tRNA" evidence="10">
    <location>
        <begin position="162"/>
        <end position="166"/>
    </location>
</feature>
<evidence type="ECO:0000256" key="10">
    <source>
        <dbReference type="HAMAP-Rule" id="MF_00185"/>
    </source>
</evidence>
<keyword evidence="15" id="KW-1185">Reference proteome</keyword>
<sequence>MNPLPPAIFIMGPTASGKTATAMRLIELGLPVELISVDSALVFKDMDIGSAKPSKAELVAAPHHLIDIIDPTEVYSAAQFRLDARALMDDIIARGKVPVLVGGTMLYFNTLQQGIHDLPTADAELRAQIHLDAQAIGWAAMHQRLAALDPITAARLDPNDTQRIERALEVCILSGKAMSSILAEPAKEILPYDLLKIALVPSDRSVLHQRIALRFDQMLNDGLLAEVQMLRAKYPLNLDLPSMRCVGYRQAWSHLDGEYDLATCREKGIAATRQLAKRQLTWLRSMDDCDLIDCVRNDAAIKSIELIEKKLQINKKM</sequence>
<feature type="site" description="Interaction with substrate tRNA" evidence="10">
    <location>
        <position position="104"/>
    </location>
</feature>
<keyword evidence="4 10" id="KW-0808">Transferase</keyword>
<feature type="region of interest" description="Interaction with substrate tRNA" evidence="10">
    <location>
        <begin position="244"/>
        <end position="249"/>
    </location>
</feature>
<name>A0A6M8SWF9_9NEIS</name>
<evidence type="ECO:0000313" key="14">
    <source>
        <dbReference type="EMBL" id="QKJ67926.1"/>
    </source>
</evidence>
<feature type="site" description="Interaction with substrate tRNA" evidence="10">
    <location>
        <position position="126"/>
    </location>
</feature>
<keyword evidence="7 10" id="KW-0067">ATP-binding</keyword>
<dbReference type="KEGG" id="dee:HQN60_15010"/>
<dbReference type="EC" id="2.5.1.75" evidence="10"/>
<evidence type="ECO:0000256" key="8">
    <source>
        <dbReference type="ARBA" id="ARBA00022842"/>
    </source>
</evidence>
<evidence type="ECO:0000256" key="9">
    <source>
        <dbReference type="ARBA" id="ARBA00049563"/>
    </source>
</evidence>
<evidence type="ECO:0000256" key="13">
    <source>
        <dbReference type="RuleBase" id="RU003785"/>
    </source>
</evidence>
<dbReference type="Gene3D" id="1.10.20.140">
    <property type="match status" value="1"/>
</dbReference>
<dbReference type="InterPro" id="IPR039657">
    <property type="entry name" value="Dimethylallyltransferase"/>
</dbReference>
<keyword evidence="6 10" id="KW-0547">Nucleotide-binding</keyword>
<dbReference type="GO" id="GO:0005524">
    <property type="term" value="F:ATP binding"/>
    <property type="evidence" value="ECO:0007669"/>
    <property type="project" value="UniProtKB-UniRule"/>
</dbReference>
<dbReference type="SUPFAM" id="SSF52540">
    <property type="entry name" value="P-loop containing nucleoside triphosphate hydrolases"/>
    <property type="match status" value="1"/>
</dbReference>
<evidence type="ECO:0000256" key="6">
    <source>
        <dbReference type="ARBA" id="ARBA00022741"/>
    </source>
</evidence>
<gene>
    <name evidence="10 14" type="primary">miaA</name>
    <name evidence="14" type="ORF">HQN60_15010</name>
</gene>
<accession>A0A6M8SWF9</accession>
<feature type="binding site" evidence="10">
    <location>
        <begin position="12"/>
        <end position="19"/>
    </location>
    <ligand>
        <name>ATP</name>
        <dbReference type="ChEBI" id="CHEBI:30616"/>
    </ligand>
</feature>
<keyword evidence="8 10" id="KW-0460">Magnesium</keyword>
<dbReference type="Pfam" id="PF01715">
    <property type="entry name" value="IPPT"/>
    <property type="match status" value="1"/>
</dbReference>
<dbReference type="EMBL" id="CP054143">
    <property type="protein sequence ID" value="QKJ67926.1"/>
    <property type="molecule type" value="Genomic_DNA"/>
</dbReference>
<dbReference type="PANTHER" id="PTHR11088:SF60">
    <property type="entry name" value="TRNA DIMETHYLALLYLTRANSFERASE"/>
    <property type="match status" value="1"/>
</dbReference>
<protein>
    <recommendedName>
        <fullName evidence="10">tRNA dimethylallyltransferase</fullName>
        <ecNumber evidence="10">2.5.1.75</ecNumber>
    </recommendedName>
    <alternativeName>
        <fullName evidence="10">Dimethylallyl diphosphate:tRNA dimethylallyltransferase</fullName>
        <shortName evidence="10">DMAPP:tRNA dimethylallyltransferase</shortName>
        <shortName evidence="10">DMATase</shortName>
    </alternativeName>
    <alternativeName>
        <fullName evidence="10">Isopentenyl-diphosphate:tRNA isopentenyltransferase</fullName>
        <shortName evidence="10">IPP transferase</shortName>
        <shortName evidence="10">IPPT</shortName>
        <shortName evidence="10">IPTase</shortName>
    </alternativeName>
</protein>
<dbReference type="FunFam" id="1.10.20.140:FF:000001">
    <property type="entry name" value="tRNA dimethylallyltransferase"/>
    <property type="match status" value="1"/>
</dbReference>
<dbReference type="InterPro" id="IPR027417">
    <property type="entry name" value="P-loop_NTPase"/>
</dbReference>
<dbReference type="Gene3D" id="3.40.50.300">
    <property type="entry name" value="P-loop containing nucleotide triphosphate hydrolases"/>
    <property type="match status" value="1"/>
</dbReference>
<evidence type="ECO:0000256" key="7">
    <source>
        <dbReference type="ARBA" id="ARBA00022840"/>
    </source>
</evidence>
<comment type="cofactor">
    <cofactor evidence="1 10">
        <name>Mg(2+)</name>
        <dbReference type="ChEBI" id="CHEBI:18420"/>
    </cofactor>
</comment>
<dbReference type="NCBIfam" id="TIGR00174">
    <property type="entry name" value="miaA"/>
    <property type="match status" value="1"/>
</dbReference>
<feature type="region of interest" description="Interaction with substrate tRNA" evidence="10">
    <location>
        <begin position="38"/>
        <end position="41"/>
    </location>
</feature>
<comment type="similarity">
    <text evidence="3 10 13">Belongs to the IPP transferase family.</text>
</comment>
<evidence type="ECO:0000256" key="12">
    <source>
        <dbReference type="RuleBase" id="RU003784"/>
    </source>
</evidence>
<evidence type="ECO:0000313" key="15">
    <source>
        <dbReference type="Proteomes" id="UP000504844"/>
    </source>
</evidence>
<proteinExistence type="inferred from homology"/>
<dbReference type="HAMAP" id="MF_00185">
    <property type="entry name" value="IPP_trans"/>
    <property type="match status" value="1"/>
</dbReference>